<dbReference type="NCBIfam" id="TIGR00172">
    <property type="entry name" value="maf"/>
    <property type="match status" value="1"/>
</dbReference>
<dbReference type="Pfam" id="PF02545">
    <property type="entry name" value="Maf"/>
    <property type="match status" value="1"/>
</dbReference>
<evidence type="ECO:0000313" key="4">
    <source>
        <dbReference type="EMBL" id="CUP88191.1"/>
    </source>
</evidence>
<comment type="similarity">
    <text evidence="3">Belongs to the Maf family. YhdE subfamily.</text>
</comment>
<comment type="catalytic activity">
    <reaction evidence="3">
        <text>dTTP + H2O = dTMP + diphosphate + H(+)</text>
        <dbReference type="Rhea" id="RHEA:28534"/>
        <dbReference type="ChEBI" id="CHEBI:15377"/>
        <dbReference type="ChEBI" id="CHEBI:15378"/>
        <dbReference type="ChEBI" id="CHEBI:33019"/>
        <dbReference type="ChEBI" id="CHEBI:37568"/>
        <dbReference type="ChEBI" id="CHEBI:63528"/>
        <dbReference type="EC" id="3.6.1.9"/>
    </reaction>
</comment>
<dbReference type="CDD" id="cd00555">
    <property type="entry name" value="Maf"/>
    <property type="match status" value="1"/>
</dbReference>
<evidence type="ECO:0000256" key="3">
    <source>
        <dbReference type="HAMAP-Rule" id="MF_00528"/>
    </source>
</evidence>
<dbReference type="EC" id="3.6.1.9" evidence="3"/>
<keyword evidence="3" id="KW-0963">Cytoplasm</keyword>
<dbReference type="PANTHER" id="PTHR43213">
    <property type="entry name" value="BIFUNCTIONAL DTTP/UTP PYROPHOSPHATASE/METHYLTRANSFERASE PROTEIN-RELATED"/>
    <property type="match status" value="1"/>
</dbReference>
<dbReference type="InterPro" id="IPR003697">
    <property type="entry name" value="Maf-like"/>
</dbReference>
<comment type="catalytic activity">
    <reaction evidence="3">
        <text>UTP + H2O = UMP + diphosphate + H(+)</text>
        <dbReference type="Rhea" id="RHEA:29395"/>
        <dbReference type="ChEBI" id="CHEBI:15377"/>
        <dbReference type="ChEBI" id="CHEBI:15378"/>
        <dbReference type="ChEBI" id="CHEBI:33019"/>
        <dbReference type="ChEBI" id="CHEBI:46398"/>
        <dbReference type="ChEBI" id="CHEBI:57865"/>
        <dbReference type="EC" id="3.6.1.9"/>
    </reaction>
</comment>
<dbReference type="GO" id="GO:0036218">
    <property type="term" value="F:dTTP diphosphatase activity"/>
    <property type="evidence" value="ECO:0007669"/>
    <property type="project" value="RHEA"/>
</dbReference>
<dbReference type="SUPFAM" id="SSF52972">
    <property type="entry name" value="ITPase-like"/>
    <property type="match status" value="1"/>
</dbReference>
<comment type="function">
    <text evidence="3">Nucleoside triphosphate pyrophosphatase that hydrolyzes dTTP and UTP. May have a dual role in cell division arrest and in preventing the incorporation of modified nucleotides into cellular nucleic acids.</text>
</comment>
<feature type="site" description="Important for substrate specificity" evidence="3">
    <location>
        <position position="20"/>
    </location>
</feature>
<dbReference type="Gene3D" id="3.90.950.10">
    <property type="match status" value="1"/>
</dbReference>
<evidence type="ECO:0000256" key="2">
    <source>
        <dbReference type="ARBA" id="ARBA00022801"/>
    </source>
</evidence>
<dbReference type="GO" id="GO:0036221">
    <property type="term" value="F:UTP diphosphatase activity"/>
    <property type="evidence" value="ECO:0007669"/>
    <property type="project" value="RHEA"/>
</dbReference>
<name>A0A174RVT2_9FIRM</name>
<gene>
    <name evidence="4" type="primary">maf</name>
    <name evidence="4" type="ORF">ERS852551_02258</name>
</gene>
<protein>
    <recommendedName>
        <fullName evidence="3">dTTP/UTP pyrophosphatase</fullName>
        <shortName evidence="3">dTTPase/UTPase</shortName>
        <ecNumber evidence="3">3.6.1.9</ecNumber>
    </recommendedName>
    <alternativeName>
        <fullName evidence="3">Nucleoside triphosphate pyrophosphatase</fullName>
    </alternativeName>
    <alternativeName>
        <fullName evidence="3">Nucleotide pyrophosphatase</fullName>
        <shortName evidence="3">Nucleotide PPase</shortName>
    </alternativeName>
</protein>
<accession>A0A174RVT2</accession>
<dbReference type="EMBL" id="CZBE01000015">
    <property type="protein sequence ID" value="CUP88191.1"/>
    <property type="molecule type" value="Genomic_DNA"/>
</dbReference>
<proteinExistence type="inferred from homology"/>
<dbReference type="AlphaFoldDB" id="A0A174RVT2"/>
<feature type="active site" description="Proton acceptor" evidence="3">
    <location>
        <position position="77"/>
    </location>
</feature>
<dbReference type="HAMAP" id="MF_00528">
    <property type="entry name" value="Maf"/>
    <property type="match status" value="1"/>
</dbReference>
<dbReference type="PANTHER" id="PTHR43213:SF5">
    <property type="entry name" value="BIFUNCTIONAL DTTP_UTP PYROPHOSPHATASE_METHYLTRANSFERASE PROTEIN-RELATED"/>
    <property type="match status" value="1"/>
</dbReference>
<feature type="site" description="Important for substrate specificity" evidence="3">
    <location>
        <position position="160"/>
    </location>
</feature>
<keyword evidence="2 3" id="KW-0378">Hydrolase</keyword>
<feature type="site" description="Important for substrate specificity" evidence="3">
    <location>
        <position position="78"/>
    </location>
</feature>
<dbReference type="InterPro" id="IPR029001">
    <property type="entry name" value="ITPase-like_fam"/>
</dbReference>
<dbReference type="GO" id="GO:0005737">
    <property type="term" value="C:cytoplasm"/>
    <property type="evidence" value="ECO:0007669"/>
    <property type="project" value="UniProtKB-SubCell"/>
</dbReference>
<evidence type="ECO:0000256" key="1">
    <source>
        <dbReference type="ARBA" id="ARBA00001968"/>
    </source>
</evidence>
<dbReference type="Proteomes" id="UP000095765">
    <property type="component" value="Unassembled WGS sequence"/>
</dbReference>
<comment type="subcellular location">
    <subcellularLocation>
        <location evidence="3">Cytoplasm</location>
    </subcellularLocation>
</comment>
<reference evidence="4 5" key="1">
    <citation type="submission" date="2015-09" db="EMBL/GenBank/DDBJ databases">
        <authorList>
            <consortium name="Pathogen Informatics"/>
        </authorList>
    </citation>
    <scope>NUCLEOTIDE SEQUENCE [LARGE SCALE GENOMIC DNA]</scope>
    <source>
        <strain evidence="4 5">2789STDY5834939</strain>
    </source>
</reference>
<sequence>MNAMNMKKGNRVLLASQSPRRRELLKLLFADFGICVTNADETLPAGAPPGDAVREIALRKARAAVREHSDALVIAADTVVSIDGMILGKPRGAADAAQMLRRLSGRTHQVYTGVALCRGGHEESFFVKTDVAFAPLDECEIAWYLATDEPFDKAGAYGIQGYGARFITGIAGDYFNVMGLPVNAIYERLGEICR</sequence>
<organism evidence="4 5">
    <name type="scientific">Anaerotruncus colihominis</name>
    <dbReference type="NCBI Taxonomy" id="169435"/>
    <lineage>
        <taxon>Bacteria</taxon>
        <taxon>Bacillati</taxon>
        <taxon>Bacillota</taxon>
        <taxon>Clostridia</taxon>
        <taxon>Eubacteriales</taxon>
        <taxon>Oscillospiraceae</taxon>
        <taxon>Anaerotruncus</taxon>
    </lineage>
</organism>
<evidence type="ECO:0000313" key="5">
    <source>
        <dbReference type="Proteomes" id="UP000095765"/>
    </source>
</evidence>
<dbReference type="PIRSF" id="PIRSF006305">
    <property type="entry name" value="Maf"/>
    <property type="match status" value="1"/>
</dbReference>
<comment type="caution">
    <text evidence="3">Lacks conserved residue(s) required for the propagation of feature annotation.</text>
</comment>
<keyword evidence="3" id="KW-0546">Nucleotide metabolism</keyword>
<comment type="cofactor">
    <cofactor evidence="1 3">
        <name>a divalent metal cation</name>
        <dbReference type="ChEBI" id="CHEBI:60240"/>
    </cofactor>
</comment>
<dbReference type="GO" id="GO:0009117">
    <property type="term" value="P:nucleotide metabolic process"/>
    <property type="evidence" value="ECO:0007669"/>
    <property type="project" value="UniProtKB-KW"/>
</dbReference>